<dbReference type="SMART" id="SM00252">
    <property type="entry name" value="SH2"/>
    <property type="match status" value="1"/>
</dbReference>
<organism evidence="5 6">
    <name type="scientific">Echinococcus granulosus</name>
    <name type="common">Hydatid tapeworm</name>
    <dbReference type="NCBI Taxonomy" id="6210"/>
    <lineage>
        <taxon>Eukaryota</taxon>
        <taxon>Metazoa</taxon>
        <taxon>Spiralia</taxon>
        <taxon>Lophotrochozoa</taxon>
        <taxon>Platyhelminthes</taxon>
        <taxon>Cestoda</taxon>
        <taxon>Eucestoda</taxon>
        <taxon>Cyclophyllidea</taxon>
        <taxon>Taeniidae</taxon>
        <taxon>Echinococcus</taxon>
        <taxon>Echinococcus granulosus group</taxon>
    </lineage>
</organism>
<dbReference type="STRING" id="6210.W6UVQ6"/>
<proteinExistence type="predicted"/>
<dbReference type="GO" id="GO:0008168">
    <property type="term" value="F:methyltransferase activity"/>
    <property type="evidence" value="ECO:0007669"/>
    <property type="project" value="UniProtKB-KW"/>
</dbReference>
<dbReference type="Proteomes" id="UP000019149">
    <property type="component" value="Unassembled WGS sequence"/>
</dbReference>
<dbReference type="SUPFAM" id="SSF55550">
    <property type="entry name" value="SH2 domain"/>
    <property type="match status" value="1"/>
</dbReference>
<evidence type="ECO:0000259" key="4">
    <source>
        <dbReference type="PROSITE" id="PS50001"/>
    </source>
</evidence>
<reference evidence="5 6" key="1">
    <citation type="journal article" date="2013" name="Nat. Genet.">
        <title>The genome of the hydatid tapeworm Echinococcus granulosus.</title>
        <authorList>
            <person name="Zheng H."/>
            <person name="Zhang W."/>
            <person name="Zhang L."/>
            <person name="Zhang Z."/>
            <person name="Li J."/>
            <person name="Lu G."/>
            <person name="Zhu Y."/>
            <person name="Wang Y."/>
            <person name="Huang Y."/>
            <person name="Liu J."/>
            <person name="Kang H."/>
            <person name="Chen J."/>
            <person name="Wang L."/>
            <person name="Chen A."/>
            <person name="Yu S."/>
            <person name="Gao Z."/>
            <person name="Jin L."/>
            <person name="Gu W."/>
            <person name="Wang Z."/>
            <person name="Zhao L."/>
            <person name="Shi B."/>
            <person name="Wen H."/>
            <person name="Lin R."/>
            <person name="Jones M.K."/>
            <person name="Brejova B."/>
            <person name="Vinar T."/>
            <person name="Zhao G."/>
            <person name="McManus D.P."/>
            <person name="Chen Z."/>
            <person name="Zhou Y."/>
            <person name="Wang S."/>
        </authorList>
    </citation>
    <scope>NUCLEOTIDE SEQUENCE [LARGE SCALE GENOMIC DNA]</scope>
</reference>
<feature type="domain" description="PID" evidence="3">
    <location>
        <begin position="268"/>
        <end position="333"/>
    </location>
</feature>
<dbReference type="InterPro" id="IPR011993">
    <property type="entry name" value="PH-like_dom_sf"/>
</dbReference>
<dbReference type="EMBL" id="APAU02000012">
    <property type="protein sequence ID" value="EUB62457.1"/>
    <property type="molecule type" value="Genomic_DNA"/>
</dbReference>
<protein>
    <submittedName>
        <fullName evidence="5">tRNA methyltransferase</fullName>
    </submittedName>
</protein>
<dbReference type="CDD" id="cd21089">
    <property type="entry name" value="Trm112-like"/>
    <property type="match status" value="1"/>
</dbReference>
<dbReference type="KEGG" id="egl:EGR_02589"/>
<evidence type="ECO:0000256" key="2">
    <source>
        <dbReference type="PROSITE-ProRule" id="PRU00191"/>
    </source>
</evidence>
<dbReference type="Gene3D" id="3.30.505.10">
    <property type="entry name" value="SH2 domain"/>
    <property type="match status" value="1"/>
</dbReference>
<dbReference type="InterPro" id="IPR036860">
    <property type="entry name" value="SH2_dom_sf"/>
</dbReference>
<dbReference type="Pfam" id="PF00017">
    <property type="entry name" value="SH2"/>
    <property type="match status" value="1"/>
</dbReference>
<dbReference type="SUPFAM" id="SSF50729">
    <property type="entry name" value="PH domain-like"/>
    <property type="match status" value="1"/>
</dbReference>
<dbReference type="GeneID" id="36338304"/>
<evidence type="ECO:0000313" key="5">
    <source>
        <dbReference type="EMBL" id="EUB62457.1"/>
    </source>
</evidence>
<evidence type="ECO:0000259" key="3">
    <source>
        <dbReference type="PROSITE" id="PS01179"/>
    </source>
</evidence>
<gene>
    <name evidence="5" type="ORF">EGR_02589</name>
</gene>
<dbReference type="SUPFAM" id="SSF158997">
    <property type="entry name" value="Trm112p-like"/>
    <property type="match status" value="1"/>
</dbReference>
<accession>W6UVQ6</accession>
<dbReference type="InterPro" id="IPR051484">
    <property type="entry name" value="Tensin_PTEN_phosphatase"/>
</dbReference>
<dbReference type="Pfam" id="PF03966">
    <property type="entry name" value="Trm112p"/>
    <property type="match status" value="1"/>
</dbReference>
<evidence type="ECO:0000313" key="6">
    <source>
        <dbReference type="Proteomes" id="UP000019149"/>
    </source>
</evidence>
<dbReference type="PROSITE" id="PS50001">
    <property type="entry name" value="SH2"/>
    <property type="match status" value="1"/>
</dbReference>
<dbReference type="InterPro" id="IPR005651">
    <property type="entry name" value="Trm112-like"/>
</dbReference>
<keyword evidence="6" id="KW-1185">Reference proteome</keyword>
<feature type="domain" description="SH2" evidence="4">
    <location>
        <begin position="135"/>
        <end position="242"/>
    </location>
</feature>
<name>W6UVQ6_ECHGR</name>
<dbReference type="PANTHER" id="PTHR45734:SF10">
    <property type="entry name" value="BLISTERY, ISOFORM A"/>
    <property type="match status" value="1"/>
</dbReference>
<dbReference type="AlphaFoldDB" id="W6UVQ6"/>
<dbReference type="InterPro" id="IPR000980">
    <property type="entry name" value="SH2"/>
</dbReference>
<dbReference type="RefSeq" id="XP_024353653.1">
    <property type="nucleotide sequence ID" value="XM_024491838.1"/>
</dbReference>
<dbReference type="CTD" id="36338304"/>
<dbReference type="Gene3D" id="2.20.25.10">
    <property type="match status" value="1"/>
</dbReference>
<keyword evidence="5" id="KW-0808">Transferase</keyword>
<dbReference type="PROSITE" id="PS01179">
    <property type="entry name" value="PID"/>
    <property type="match status" value="1"/>
</dbReference>
<sequence length="499" mass="55982">MYLIKRLTKFNTLSCIADNCPNGRYRTEITQLCGEKYIKRGRDHFDSQSLSVISEQEEHLSYGRGFSAKAEPDKENSTLRLAPSMGTLTPQQWGTLNSQASPHETMSQFSHWLGEGANKKQNFFQNTSQSTFNQWFRPNFSRDASVQYLKKQPPGGFVIRTSSRYPSCYGLSIKTKDNENTNNYGGLTGEQSIRHFLIGESAEGCFQIQGTEMEPKFRSLVDLVAYHCQCSGALPCVLRLPGYPASSTLSLVNADIPLPPLRYNESNSIEFQVFYLGTFDVFFLNGSNAVSSAMDTIHRTQSSHLRPIVVSFRVSPEGVTLTDLHCRQFLRRHFGADSFLYIGADPYGRTLMENNSENANTNNGRNCLLSINMRLFTHNILTSRVLKSVKVGYPLAIKVKATKVDITPMDFEAKTTARFIPKIEWTVLKSAAEQVGADHVGQLPDSIPDGYENNEEFLHLAHKALMEVDVIEGTLVCPETGREFPIHNGIPNMLVNEDE</sequence>
<dbReference type="InterPro" id="IPR006020">
    <property type="entry name" value="PTB/PI_dom"/>
</dbReference>
<comment type="caution">
    <text evidence="5">The sequence shown here is derived from an EMBL/GenBank/DDBJ whole genome shotgun (WGS) entry which is preliminary data.</text>
</comment>
<dbReference type="PANTHER" id="PTHR45734">
    <property type="entry name" value="TENSIN"/>
    <property type="match status" value="1"/>
</dbReference>
<evidence type="ECO:0000256" key="1">
    <source>
        <dbReference type="ARBA" id="ARBA00022999"/>
    </source>
</evidence>
<keyword evidence="1 2" id="KW-0727">SH2 domain</keyword>
<dbReference type="Gene3D" id="2.30.29.30">
    <property type="entry name" value="Pleckstrin-homology domain (PH domain)/Phosphotyrosine-binding domain (PTB)"/>
    <property type="match status" value="1"/>
</dbReference>
<dbReference type="OrthoDB" id="6273691at2759"/>
<dbReference type="GO" id="GO:0032259">
    <property type="term" value="P:methylation"/>
    <property type="evidence" value="ECO:0007669"/>
    <property type="project" value="UniProtKB-KW"/>
</dbReference>
<keyword evidence="5" id="KW-0489">Methyltransferase</keyword>
<dbReference type="OMA" id="DITPMEF"/>